<keyword evidence="2" id="KW-1185">Reference proteome</keyword>
<gene>
    <name evidence="1" type="ORF">CW740_08805</name>
</gene>
<dbReference type="InterPro" id="IPR032248">
    <property type="entry name" value="DUF4823"/>
</dbReference>
<protein>
    <submittedName>
        <fullName evidence="1">DUF4823 domain-containing protein</fullName>
    </submittedName>
</protein>
<evidence type="ECO:0000313" key="1">
    <source>
        <dbReference type="EMBL" id="AUD79340.1"/>
    </source>
</evidence>
<dbReference type="PROSITE" id="PS51257">
    <property type="entry name" value="PROKAR_LIPOPROTEIN"/>
    <property type="match status" value="1"/>
</dbReference>
<organism evidence="1 2">
    <name type="scientific">Kangiella profundi</name>
    <dbReference type="NCBI Taxonomy" id="1561924"/>
    <lineage>
        <taxon>Bacteria</taxon>
        <taxon>Pseudomonadati</taxon>
        <taxon>Pseudomonadota</taxon>
        <taxon>Gammaproteobacteria</taxon>
        <taxon>Kangiellales</taxon>
        <taxon>Kangiellaceae</taxon>
        <taxon>Kangiella</taxon>
    </lineage>
</organism>
<evidence type="ECO:0000313" key="2">
    <source>
        <dbReference type="Proteomes" id="UP000232693"/>
    </source>
</evidence>
<dbReference type="AlphaFoldDB" id="A0A2K9A9D5"/>
<reference evidence="1 2" key="1">
    <citation type="submission" date="2017-12" db="EMBL/GenBank/DDBJ databases">
        <title>Kangiella profundi FT102 completed genome.</title>
        <authorList>
            <person name="Xu J."/>
            <person name="Wang J."/>
            <person name="Lu Y."/>
        </authorList>
    </citation>
    <scope>NUCLEOTIDE SEQUENCE [LARGE SCALE GENOMIC DNA]</scope>
    <source>
        <strain evidence="1 2">FT102</strain>
    </source>
</reference>
<proteinExistence type="predicted"/>
<dbReference type="Pfam" id="PF16105">
    <property type="entry name" value="DUF4823"/>
    <property type="match status" value="1"/>
</dbReference>
<dbReference type="EMBL" id="CP025120">
    <property type="protein sequence ID" value="AUD79340.1"/>
    <property type="molecule type" value="Genomic_DNA"/>
</dbReference>
<sequence length="173" mass="19359">MKKIIFLLITLCLIIGCTDSHRLNISESDSSAKFLSTDTVLISLSKDGGYGSTQYTGSADELSRIIKAALMYRLVNVEIDTKHRDFQSSIEYASKGNFDYLVYPVILHWEDRATEWSVKPDKVKVKIIVVRLEDKKIIKSGVIDGKSGIATLGGDKPQDLLPEPIEQFMKGLY</sequence>
<accession>A0A2K9A9D5</accession>
<name>A0A2K9A9D5_9GAMM</name>
<dbReference type="OrthoDB" id="9811335at2"/>
<dbReference type="KEGG" id="kpd:CW740_08805"/>
<dbReference type="RefSeq" id="WP_106647159.1">
    <property type="nucleotide sequence ID" value="NZ_BMGO01000001.1"/>
</dbReference>
<dbReference type="Proteomes" id="UP000232693">
    <property type="component" value="Chromosome"/>
</dbReference>